<evidence type="ECO:0000313" key="2">
    <source>
        <dbReference type="WBParaSite" id="JU765_v2.g289.t3"/>
    </source>
</evidence>
<proteinExistence type="predicted"/>
<accession>A0AC34R2X4</accession>
<protein>
    <submittedName>
        <fullName evidence="2">Uncharacterized protein</fullName>
    </submittedName>
</protein>
<name>A0AC34R2X4_9BILA</name>
<organism evidence="1 2">
    <name type="scientific">Panagrolaimus sp. JU765</name>
    <dbReference type="NCBI Taxonomy" id="591449"/>
    <lineage>
        <taxon>Eukaryota</taxon>
        <taxon>Metazoa</taxon>
        <taxon>Ecdysozoa</taxon>
        <taxon>Nematoda</taxon>
        <taxon>Chromadorea</taxon>
        <taxon>Rhabditida</taxon>
        <taxon>Tylenchina</taxon>
        <taxon>Panagrolaimomorpha</taxon>
        <taxon>Panagrolaimoidea</taxon>
        <taxon>Panagrolaimidae</taxon>
        <taxon>Panagrolaimus</taxon>
    </lineage>
</organism>
<reference evidence="2" key="1">
    <citation type="submission" date="2022-11" db="UniProtKB">
        <authorList>
            <consortium name="WormBaseParasite"/>
        </authorList>
    </citation>
    <scope>IDENTIFICATION</scope>
</reference>
<dbReference type="WBParaSite" id="JU765_v2.g289.t3">
    <property type="protein sequence ID" value="JU765_v2.g289.t3"/>
    <property type="gene ID" value="JU765_v2.g289"/>
</dbReference>
<dbReference type="Proteomes" id="UP000887576">
    <property type="component" value="Unplaced"/>
</dbReference>
<evidence type="ECO:0000313" key="1">
    <source>
        <dbReference type="Proteomes" id="UP000887576"/>
    </source>
</evidence>
<sequence>MLSPQVISDRPPAFPWFLQNSEDVIEVIGADNGMSTMHSVFLGFIHNPAVNDHSNGSSSDSPMGSGSFNPPPFNTFTREDYCLDKALAECNSIKARNGFQDGILLKCIDAKPMFTYLHYSIFDAGSAGKINGLIRDLDPSPKSQYGAYEELSDSPMGSGSFNPPPFNTFTREDYCLDKALAECNSIKARNGFQDGILLKCIDAKPMFTYLHYSIFDAGSAGKINGLIRDLDPSPKSQYGAYEELFAIQKSASSPETALPSNRHSGFIVSCFKLLDDNCKQHNLEKTWLSWSGAREIYKYAPRNWNLRKITLHRHSVLNGKTRMFAYVLMCEFGNILHPSNTIQALDMCERLRARNCGHIALYQVQFNYGQPFGYTQPSPMSHPGPTPGLGPWNSPGVQFNYGQPFGYTQPSPMSHPAPTPGLGPWNSPGVSRTSPIPSRRMARNPMLRGYSQDVEASSETSRRRSALLRLRDHSLGYDLEEPPNSRFNYQNYDEMA</sequence>